<organism evidence="2 3">
    <name type="scientific">Yaniella flava</name>
    <dbReference type="NCBI Taxonomy" id="287930"/>
    <lineage>
        <taxon>Bacteria</taxon>
        <taxon>Bacillati</taxon>
        <taxon>Actinomycetota</taxon>
        <taxon>Actinomycetes</taxon>
        <taxon>Micrococcales</taxon>
        <taxon>Micrococcaceae</taxon>
        <taxon>Yaniella</taxon>
    </lineage>
</organism>
<keyword evidence="1" id="KW-0812">Transmembrane</keyword>
<protein>
    <submittedName>
        <fullName evidence="2">Uncharacterized protein</fullName>
    </submittedName>
</protein>
<name>A0ABN2UCY1_9MICC</name>
<keyword evidence="3" id="KW-1185">Reference proteome</keyword>
<gene>
    <name evidence="2" type="ORF">GCM10009720_12050</name>
</gene>
<dbReference type="Proteomes" id="UP001501461">
    <property type="component" value="Unassembled WGS sequence"/>
</dbReference>
<proteinExistence type="predicted"/>
<dbReference type="EMBL" id="BAAAMN010000017">
    <property type="protein sequence ID" value="GAA2033162.1"/>
    <property type="molecule type" value="Genomic_DNA"/>
</dbReference>
<accession>A0ABN2UCY1</accession>
<keyword evidence="1" id="KW-1133">Transmembrane helix</keyword>
<sequence length="52" mass="5590">MTGFGALLIVIGAIAVLAMDPVSWFGVGIAWLAGVYSIVMARVIRRRASKQR</sequence>
<keyword evidence="1" id="KW-0472">Membrane</keyword>
<feature type="transmembrane region" description="Helical" evidence="1">
    <location>
        <begin position="28"/>
        <end position="44"/>
    </location>
</feature>
<evidence type="ECO:0000256" key="1">
    <source>
        <dbReference type="SAM" id="Phobius"/>
    </source>
</evidence>
<comment type="caution">
    <text evidence="2">The sequence shown here is derived from an EMBL/GenBank/DDBJ whole genome shotgun (WGS) entry which is preliminary data.</text>
</comment>
<evidence type="ECO:0000313" key="2">
    <source>
        <dbReference type="EMBL" id="GAA2033162.1"/>
    </source>
</evidence>
<evidence type="ECO:0000313" key="3">
    <source>
        <dbReference type="Proteomes" id="UP001501461"/>
    </source>
</evidence>
<reference evidence="2 3" key="1">
    <citation type="journal article" date="2019" name="Int. J. Syst. Evol. Microbiol.">
        <title>The Global Catalogue of Microorganisms (GCM) 10K type strain sequencing project: providing services to taxonomists for standard genome sequencing and annotation.</title>
        <authorList>
            <consortium name="The Broad Institute Genomics Platform"/>
            <consortium name="The Broad Institute Genome Sequencing Center for Infectious Disease"/>
            <person name="Wu L."/>
            <person name="Ma J."/>
        </authorList>
    </citation>
    <scope>NUCLEOTIDE SEQUENCE [LARGE SCALE GENOMIC DNA]</scope>
    <source>
        <strain evidence="2 3">JCM 13595</strain>
    </source>
</reference>